<comment type="caution">
    <text evidence="1">The sequence shown here is derived from an EMBL/GenBank/DDBJ whole genome shotgun (WGS) entry which is preliminary data.</text>
</comment>
<dbReference type="PIRSF" id="PIRSF035170">
    <property type="entry name" value="HD_phosphohydro"/>
    <property type="match status" value="1"/>
</dbReference>
<dbReference type="PANTHER" id="PTHR21174:SF0">
    <property type="entry name" value="HD PHOSPHOHYDROLASE FAMILY PROTEIN-RELATED"/>
    <property type="match status" value="1"/>
</dbReference>
<proteinExistence type="predicted"/>
<dbReference type="GO" id="GO:0016787">
    <property type="term" value="F:hydrolase activity"/>
    <property type="evidence" value="ECO:0007669"/>
    <property type="project" value="UniProtKB-KW"/>
</dbReference>
<organism evidence="1 2">
    <name type="scientific">Marihabitans asiaticum</name>
    <dbReference type="NCBI Taxonomy" id="415218"/>
    <lineage>
        <taxon>Bacteria</taxon>
        <taxon>Bacillati</taxon>
        <taxon>Actinomycetota</taxon>
        <taxon>Actinomycetes</taxon>
        <taxon>Micrococcales</taxon>
        <taxon>Intrasporangiaceae</taxon>
        <taxon>Marihabitans</taxon>
    </lineage>
</organism>
<sequence>MSEAARLPARIGIVREREAYVVATTGFVRAVEALAGDPRSDVAEGLLERWREPHRGYHDERHLAEVLSAVEVLGSRPVTVLAAWYHDAVYEGRPGEDEEASARLAEEELAALGVEEREVAEVARLVRSTAAHELPTDGDSDEAVLHDADLWILATPAERFDEYCSDVRREYAHVDDADYRRGRTAVLTPFVTRPRLYATEHAHELWTDAARDNLRRELGRLR</sequence>
<accession>A0A560WA80</accession>
<dbReference type="AlphaFoldDB" id="A0A560WA80"/>
<evidence type="ECO:0000313" key="1">
    <source>
        <dbReference type="EMBL" id="TWD14538.1"/>
    </source>
</evidence>
<dbReference type="SUPFAM" id="SSF109604">
    <property type="entry name" value="HD-domain/PDEase-like"/>
    <property type="match status" value="1"/>
</dbReference>
<dbReference type="PANTHER" id="PTHR21174">
    <property type="match status" value="1"/>
</dbReference>
<dbReference type="Proteomes" id="UP000315628">
    <property type="component" value="Unassembled WGS sequence"/>
</dbReference>
<name>A0A560WA80_9MICO</name>
<keyword evidence="1" id="KW-0378">Hydrolase</keyword>
<dbReference type="InterPro" id="IPR009218">
    <property type="entry name" value="HD_phosphohydro"/>
</dbReference>
<keyword evidence="2" id="KW-1185">Reference proteome</keyword>
<evidence type="ECO:0000313" key="2">
    <source>
        <dbReference type="Proteomes" id="UP000315628"/>
    </source>
</evidence>
<protein>
    <submittedName>
        <fullName evidence="1">Putative metal-dependent HD superfamily phosphohydrolase</fullName>
    </submittedName>
</protein>
<reference evidence="1 2" key="1">
    <citation type="submission" date="2019-06" db="EMBL/GenBank/DDBJ databases">
        <title>Sequencing the genomes of 1000 actinobacteria strains.</title>
        <authorList>
            <person name="Klenk H.-P."/>
        </authorList>
    </citation>
    <scope>NUCLEOTIDE SEQUENCE [LARGE SCALE GENOMIC DNA]</scope>
    <source>
        <strain evidence="1 2">DSM 18935</strain>
    </source>
</reference>
<dbReference type="Gene3D" id="1.10.3210.10">
    <property type="entry name" value="Hypothetical protein af1432"/>
    <property type="match status" value="1"/>
</dbReference>
<gene>
    <name evidence="1" type="ORF">FB557_1950</name>
</gene>
<dbReference type="EMBL" id="VIUW01000003">
    <property type="protein sequence ID" value="TWD14538.1"/>
    <property type="molecule type" value="Genomic_DNA"/>
</dbReference>